<evidence type="ECO:0000256" key="5">
    <source>
        <dbReference type="ARBA" id="ARBA00022679"/>
    </source>
</evidence>
<evidence type="ECO:0000256" key="22">
    <source>
        <dbReference type="SAM" id="SignalP"/>
    </source>
</evidence>
<feature type="transmembrane region" description="Helical" evidence="21">
    <location>
        <begin position="700"/>
        <end position="719"/>
    </location>
</feature>
<keyword evidence="25" id="KW-1185">Reference proteome</keyword>
<keyword evidence="6 21" id="KW-0812">Transmembrane</keyword>
<comment type="catalytic activity">
    <reaction evidence="1">
        <text>S-ubiquitinyl-[E2 ubiquitin-conjugating enzyme]-L-cysteine + [acceptor protein]-L-lysine = [E2 ubiquitin-conjugating enzyme]-L-cysteine + N(6)-ubiquitinyl-[acceptor protein]-L-lysine.</text>
        <dbReference type="EC" id="2.3.2.27"/>
    </reaction>
</comment>
<protein>
    <recommendedName>
        <fullName evidence="16">DSC E3 ubiquitin ligase complex subunit A</fullName>
        <ecNumber evidence="4">2.3.2.27</ecNumber>
    </recommendedName>
    <alternativeName>
        <fullName evidence="17">Defective for SREBP cleavage protein A</fullName>
    </alternativeName>
    <alternativeName>
        <fullName evidence="18">RING-type E3 ubiquitin transferase dscA</fullName>
    </alternativeName>
</protein>
<dbReference type="Proteomes" id="UP000053831">
    <property type="component" value="Unassembled WGS sequence"/>
</dbReference>
<dbReference type="EC" id="2.3.2.27" evidence="4"/>
<evidence type="ECO:0000259" key="23">
    <source>
        <dbReference type="PROSITE" id="PS50089"/>
    </source>
</evidence>
<evidence type="ECO:0000256" key="20">
    <source>
        <dbReference type="SAM" id="MobiDB-lite"/>
    </source>
</evidence>
<dbReference type="SUPFAM" id="SSF57850">
    <property type="entry name" value="RING/U-box"/>
    <property type="match status" value="1"/>
</dbReference>
<evidence type="ECO:0000256" key="1">
    <source>
        <dbReference type="ARBA" id="ARBA00000900"/>
    </source>
</evidence>
<feature type="domain" description="RING-type" evidence="23">
    <location>
        <begin position="793"/>
        <end position="851"/>
    </location>
</feature>
<feature type="transmembrane region" description="Helical" evidence="21">
    <location>
        <begin position="638"/>
        <end position="656"/>
    </location>
</feature>
<evidence type="ECO:0000256" key="3">
    <source>
        <dbReference type="ARBA" id="ARBA00004906"/>
    </source>
</evidence>
<evidence type="ECO:0000313" key="24">
    <source>
        <dbReference type="EMBL" id="KOS19185.1"/>
    </source>
</evidence>
<dbReference type="PANTHER" id="PTHR22763">
    <property type="entry name" value="RING ZINC FINGER PROTEIN"/>
    <property type="match status" value="1"/>
</dbReference>
<dbReference type="GO" id="GO:0008270">
    <property type="term" value="F:zinc ion binding"/>
    <property type="evidence" value="ECO:0007669"/>
    <property type="project" value="UniProtKB-KW"/>
</dbReference>
<evidence type="ECO:0000256" key="7">
    <source>
        <dbReference type="ARBA" id="ARBA00022723"/>
    </source>
</evidence>
<feature type="transmembrane region" description="Helical" evidence="21">
    <location>
        <begin position="482"/>
        <end position="504"/>
    </location>
</feature>
<keyword evidence="13 21" id="KW-0472">Membrane</keyword>
<keyword evidence="7" id="KW-0479">Metal-binding</keyword>
<evidence type="ECO:0000256" key="21">
    <source>
        <dbReference type="SAM" id="Phobius"/>
    </source>
</evidence>
<comment type="caution">
    <text evidence="24">The sequence shown here is derived from an EMBL/GenBank/DDBJ whole genome shotgun (WGS) entry which is preliminary data.</text>
</comment>
<dbReference type="EMBL" id="LGSR01000020">
    <property type="protein sequence ID" value="KOS19185.1"/>
    <property type="molecule type" value="Genomic_DNA"/>
</dbReference>
<dbReference type="Pfam" id="PF12678">
    <property type="entry name" value="zf-rbx1"/>
    <property type="match status" value="1"/>
</dbReference>
<evidence type="ECO:0000256" key="10">
    <source>
        <dbReference type="ARBA" id="ARBA00022786"/>
    </source>
</evidence>
<evidence type="ECO:0000256" key="16">
    <source>
        <dbReference type="ARBA" id="ARBA00071072"/>
    </source>
</evidence>
<sequence length="857" mass="94686">MPQTQRPAVAILAILLLVWLIFPEGDYQSQSLAFSDLVSQRLARYRYALRQLDQSRWGDFSPLSSGPPSAESQAGAVGDRPAQPKYLNLTGFRAEDGLAWEDLDRFRDKGLQLSRHAVPPVGGRWLWETARGEPLWADADGTLFGQWVRRAGQSNRTFNSYNLSDSVPSMEWVGLRQGWARNLTGDAGRILLRLEGNKTVSQYEQLPANQRPLSGGMIRNVRGAVTIEDTHGSGLSWETRLWGVHWPRQGVILMTTTSEKFEGIFGLPHLAPGPDFFQSSQWLLNQTLSRVLSEKERDVYADQTMPWNSDIENPHYTANPSPHCEYVLYAQIHPPNLQQDLEPLSDGETPSEAIRVIESELEHPLGAPIHAVPELQISTVIYSPDCSFFLESKGPPQFPSYEGTHLVGMKKQVHLHQIKTWILAYGAVMFYQVYLLKNQIKETYTPSTLGRVSFETTSIMVIADGLTFTAAATWVSSAAATFLPTLALMFASFLSMAIGGNLLARIHEVQQPAQARRQADQLGINNNNNNNNRNGNIDNSSSSSSDPSVPGIAPILPAPVTAGHRPLASLAAGPPTPAATITDDAPIALPDPRRSPAASAAAQTLTFQSIIGRFILCSLCIAFLAVVSTSWYASLRALFFNLCAAAYLSLWMPQVYRNTMRNCRRALGWQFVAGQSAARLLPVAYFWVKPDNFLYARTDPRAFAALAAWVWLQILLLALQDALGPRFGVPAAWTPDAWDYHPVLRQDSVEAGGLPIGLAAAAAADDAPDRRRNSSSSDDKAPRPDHGLRAIDCAICREILEVPVVRAGEDDVSVASVFARRMYMVTPCRHIFHTACLEGWMRFRLQCPICREELPPL</sequence>
<dbReference type="PANTHER" id="PTHR22763:SF162">
    <property type="entry name" value="TRANSMEMBRANE E3 UBIQUITIN-PROTEIN LIGASE 1"/>
    <property type="match status" value="1"/>
</dbReference>
<feature type="signal peptide" evidence="22">
    <location>
        <begin position="1"/>
        <end position="23"/>
    </location>
</feature>
<feature type="region of interest" description="Disordered" evidence="20">
    <location>
        <begin position="761"/>
        <end position="785"/>
    </location>
</feature>
<dbReference type="InterPro" id="IPR001841">
    <property type="entry name" value="Znf_RING"/>
</dbReference>
<dbReference type="GO" id="GO:0044695">
    <property type="term" value="C:Dsc E3 ubiquitin ligase complex"/>
    <property type="evidence" value="ECO:0007669"/>
    <property type="project" value="TreeGrafter"/>
</dbReference>
<keyword evidence="8 22" id="KW-0732">Signal</keyword>
<gene>
    <name evidence="24" type="ORF">ESCO_000487</name>
</gene>
<dbReference type="FunFam" id="3.30.40.10:FF:000626">
    <property type="entry name" value="Transmembrane ubiquitin ligase 1"/>
    <property type="match status" value="1"/>
</dbReference>
<evidence type="ECO:0000313" key="25">
    <source>
        <dbReference type="Proteomes" id="UP000053831"/>
    </source>
</evidence>
<dbReference type="Pfam" id="PF11145">
    <property type="entry name" value="DUF2921"/>
    <property type="match status" value="1"/>
</dbReference>
<evidence type="ECO:0000256" key="13">
    <source>
        <dbReference type="ARBA" id="ARBA00023136"/>
    </source>
</evidence>
<dbReference type="InterPro" id="IPR024766">
    <property type="entry name" value="Znf_RING_H2"/>
</dbReference>
<evidence type="ECO:0000256" key="19">
    <source>
        <dbReference type="PROSITE-ProRule" id="PRU00175"/>
    </source>
</evidence>
<keyword evidence="9 19" id="KW-0863">Zinc-finger</keyword>
<keyword evidence="11" id="KW-0862">Zinc</keyword>
<dbReference type="STRING" id="150374.A0A0M9VTU0"/>
<feature type="chain" id="PRO_5005839306" description="DSC E3 ubiquitin ligase complex subunit A" evidence="22">
    <location>
        <begin position="24"/>
        <end position="857"/>
    </location>
</feature>
<evidence type="ECO:0000256" key="12">
    <source>
        <dbReference type="ARBA" id="ARBA00022989"/>
    </source>
</evidence>
<evidence type="ECO:0000256" key="18">
    <source>
        <dbReference type="ARBA" id="ARBA00082128"/>
    </source>
</evidence>
<accession>A0A0M9VTU0</accession>
<dbReference type="InterPro" id="IPR050731">
    <property type="entry name" value="HRD1_E3_ubiq-ligases"/>
</dbReference>
<keyword evidence="10" id="KW-0833">Ubl conjugation pathway</keyword>
<evidence type="ECO:0000256" key="9">
    <source>
        <dbReference type="ARBA" id="ARBA00022771"/>
    </source>
</evidence>
<dbReference type="OrthoDB" id="9984778at2759"/>
<name>A0A0M9VTU0_ESCWE</name>
<comment type="subcellular location">
    <subcellularLocation>
        <location evidence="2">Endomembrane system</location>
        <topology evidence="2">Multi-pass membrane protein</topology>
    </subcellularLocation>
</comment>
<evidence type="ECO:0000256" key="6">
    <source>
        <dbReference type="ARBA" id="ARBA00022692"/>
    </source>
</evidence>
<feature type="region of interest" description="Disordered" evidence="20">
    <location>
        <begin position="522"/>
        <end position="549"/>
    </location>
</feature>
<dbReference type="AlphaFoldDB" id="A0A0M9VTU0"/>
<evidence type="ECO:0000256" key="2">
    <source>
        <dbReference type="ARBA" id="ARBA00004127"/>
    </source>
</evidence>
<feature type="transmembrane region" description="Helical" evidence="21">
    <location>
        <begin position="418"/>
        <end position="436"/>
    </location>
</feature>
<comment type="function">
    <text evidence="14">Catalytic component of the DSC E3 ubiquitin ligase complex which is required for the srbA transcriptional activator proteolytic cleavage to release the soluble transcription factor from the membrane in low oxygen or sterol conditions. Required for growth during hypoxia and triazole drug susceptibility, as well as for virulence in a murine model of invasive pulmonary aspergillosis (IPA).</text>
</comment>
<dbReference type="SMART" id="SM00184">
    <property type="entry name" value="RING"/>
    <property type="match status" value="1"/>
</dbReference>
<dbReference type="InterPro" id="IPR013083">
    <property type="entry name" value="Znf_RING/FYVE/PHD"/>
</dbReference>
<evidence type="ECO:0000256" key="11">
    <source>
        <dbReference type="ARBA" id="ARBA00022833"/>
    </source>
</evidence>
<evidence type="ECO:0000256" key="4">
    <source>
        <dbReference type="ARBA" id="ARBA00012483"/>
    </source>
</evidence>
<keyword evidence="5" id="KW-0808">Transferase</keyword>
<dbReference type="GO" id="GO:0043161">
    <property type="term" value="P:proteasome-mediated ubiquitin-dependent protein catabolic process"/>
    <property type="evidence" value="ECO:0007669"/>
    <property type="project" value="TreeGrafter"/>
</dbReference>
<dbReference type="UniPathway" id="UPA00143"/>
<feature type="compositionally biased region" description="Polar residues" evidence="20">
    <location>
        <begin position="62"/>
        <end position="72"/>
    </location>
</feature>
<dbReference type="GO" id="GO:0016567">
    <property type="term" value="P:protein ubiquitination"/>
    <property type="evidence" value="ECO:0007669"/>
    <property type="project" value="UniProtKB-UniPathway"/>
</dbReference>
<comment type="pathway">
    <text evidence="3">Protein modification; protein ubiquitination.</text>
</comment>
<dbReference type="GO" id="GO:0061630">
    <property type="term" value="F:ubiquitin protein ligase activity"/>
    <property type="evidence" value="ECO:0007669"/>
    <property type="project" value="UniProtKB-EC"/>
</dbReference>
<reference evidence="24 25" key="1">
    <citation type="submission" date="2015-07" db="EMBL/GenBank/DDBJ databases">
        <title>The genome of the fungus Escovopsis weberi, a specialized disease agent of ant agriculture.</title>
        <authorList>
            <person name="de Man T.J."/>
            <person name="Stajich J.E."/>
            <person name="Kubicek C.P."/>
            <person name="Chenthamara K."/>
            <person name="Atanasova L."/>
            <person name="Druzhinina I.S."/>
            <person name="Birnbaum S."/>
            <person name="Barribeau S.M."/>
            <person name="Teiling C."/>
            <person name="Suen G."/>
            <person name="Currie C."/>
            <person name="Gerardo N.M."/>
        </authorList>
    </citation>
    <scope>NUCLEOTIDE SEQUENCE [LARGE SCALE GENOMIC DNA]</scope>
</reference>
<dbReference type="GO" id="GO:0012505">
    <property type="term" value="C:endomembrane system"/>
    <property type="evidence" value="ECO:0007669"/>
    <property type="project" value="UniProtKB-SubCell"/>
</dbReference>
<keyword evidence="12 21" id="KW-1133">Transmembrane helix</keyword>
<evidence type="ECO:0000256" key="8">
    <source>
        <dbReference type="ARBA" id="ARBA00022729"/>
    </source>
</evidence>
<evidence type="ECO:0000256" key="15">
    <source>
        <dbReference type="ARBA" id="ARBA00063126"/>
    </source>
</evidence>
<comment type="subunit">
    <text evidence="15">Component of the DSC E3 ubiquitin ligase complex composed of dscA, dscB, dscC and dscD.</text>
</comment>
<evidence type="ECO:0000256" key="14">
    <source>
        <dbReference type="ARBA" id="ARBA00056116"/>
    </source>
</evidence>
<feature type="compositionally biased region" description="Basic and acidic residues" evidence="20">
    <location>
        <begin position="767"/>
        <end position="785"/>
    </location>
</feature>
<dbReference type="Gene3D" id="3.30.40.10">
    <property type="entry name" value="Zinc/RING finger domain, C3HC4 (zinc finger)"/>
    <property type="match status" value="1"/>
</dbReference>
<dbReference type="InterPro" id="IPR021319">
    <property type="entry name" value="DUF2921"/>
</dbReference>
<evidence type="ECO:0000256" key="17">
    <source>
        <dbReference type="ARBA" id="ARBA00077885"/>
    </source>
</evidence>
<feature type="transmembrane region" description="Helical" evidence="21">
    <location>
        <begin position="457"/>
        <end position="476"/>
    </location>
</feature>
<feature type="region of interest" description="Disordered" evidence="20">
    <location>
        <begin position="59"/>
        <end position="81"/>
    </location>
</feature>
<proteinExistence type="predicted"/>
<dbReference type="PROSITE" id="PS50089">
    <property type="entry name" value="ZF_RING_2"/>
    <property type="match status" value="1"/>
</dbReference>
<feature type="transmembrane region" description="Helical" evidence="21">
    <location>
        <begin position="610"/>
        <end position="632"/>
    </location>
</feature>
<organism evidence="24 25">
    <name type="scientific">Escovopsis weberi</name>
    <dbReference type="NCBI Taxonomy" id="150374"/>
    <lineage>
        <taxon>Eukaryota</taxon>
        <taxon>Fungi</taxon>
        <taxon>Dikarya</taxon>
        <taxon>Ascomycota</taxon>
        <taxon>Pezizomycotina</taxon>
        <taxon>Sordariomycetes</taxon>
        <taxon>Hypocreomycetidae</taxon>
        <taxon>Hypocreales</taxon>
        <taxon>Hypocreaceae</taxon>
        <taxon>Escovopsis</taxon>
    </lineage>
</organism>
<feature type="compositionally biased region" description="Low complexity" evidence="20">
    <location>
        <begin position="522"/>
        <end position="546"/>
    </location>
</feature>